<organism evidence="1 2">
    <name type="scientific">Thioclava indica</name>
    <dbReference type="NCBI Taxonomy" id="1353528"/>
    <lineage>
        <taxon>Bacteria</taxon>
        <taxon>Pseudomonadati</taxon>
        <taxon>Pseudomonadota</taxon>
        <taxon>Alphaproteobacteria</taxon>
        <taxon>Rhodobacterales</taxon>
        <taxon>Paracoccaceae</taxon>
        <taxon>Thioclava</taxon>
    </lineage>
</organism>
<name>A0A074J4J1_9RHOB</name>
<comment type="caution">
    <text evidence="1">The sequence shown here is derived from an EMBL/GenBank/DDBJ whole genome shotgun (WGS) entry which is preliminary data.</text>
</comment>
<evidence type="ECO:0000313" key="1">
    <source>
        <dbReference type="EMBL" id="KEO52371.1"/>
    </source>
</evidence>
<dbReference type="OrthoDB" id="9760333at2"/>
<accession>A0A074J4J1</accession>
<dbReference type="EMBL" id="AUNB01000079">
    <property type="protein sequence ID" value="KEO52371.1"/>
    <property type="molecule type" value="Genomic_DNA"/>
</dbReference>
<dbReference type="Proteomes" id="UP000027471">
    <property type="component" value="Unassembled WGS sequence"/>
</dbReference>
<keyword evidence="2" id="KW-1185">Reference proteome</keyword>
<sequence length="146" mass="15877">MTRRNTTGTGKIKTRLGTTLFLTTAFTLCGTITLAQTLREPSDTVAGTATMTAKQKKQQQMRKMQAEMAVKKRNAIPRTTPIYNPMGGFQGRNLKRADTTTCLQWRGGPQGTLMPMGMRPPPVPMSCTHGVVGCVTSAPMGQFRAI</sequence>
<reference evidence="1 2" key="1">
    <citation type="journal article" date="2015" name="Antonie Van Leeuwenhoek">
        <title>Thioclava indica sp. nov., isolated from surface seawater of the Indian Ocean.</title>
        <authorList>
            <person name="Liu Y."/>
            <person name="Lai Q."/>
            <person name="Du J."/>
            <person name="Xu H."/>
            <person name="Jiang L."/>
            <person name="Shao Z."/>
        </authorList>
    </citation>
    <scope>NUCLEOTIDE SEQUENCE [LARGE SCALE GENOMIC DNA]</scope>
    <source>
        <strain evidence="1 2">DT23-4</strain>
    </source>
</reference>
<evidence type="ECO:0000313" key="2">
    <source>
        <dbReference type="Proteomes" id="UP000027471"/>
    </source>
</evidence>
<dbReference type="RefSeq" id="WP_038133185.1">
    <property type="nucleotide sequence ID" value="NZ_AUNB01000079.1"/>
</dbReference>
<protein>
    <submittedName>
        <fullName evidence="1">Uncharacterized protein</fullName>
    </submittedName>
</protein>
<proteinExistence type="predicted"/>
<gene>
    <name evidence="1" type="ORF">DT23_18740</name>
</gene>
<dbReference type="AlphaFoldDB" id="A0A074J4J1"/>